<dbReference type="Proteomes" id="UP000626210">
    <property type="component" value="Unassembled WGS sequence"/>
</dbReference>
<dbReference type="GO" id="GO:0032259">
    <property type="term" value="P:methylation"/>
    <property type="evidence" value="ECO:0007669"/>
    <property type="project" value="UniProtKB-KW"/>
</dbReference>
<dbReference type="Gene3D" id="3.40.50.150">
    <property type="entry name" value="Vaccinia Virus protein VP39"/>
    <property type="match status" value="1"/>
</dbReference>
<dbReference type="Pfam" id="PF08242">
    <property type="entry name" value="Methyltransf_12"/>
    <property type="match status" value="1"/>
</dbReference>
<proteinExistence type="predicted"/>
<keyword evidence="2" id="KW-0808">Transferase</keyword>
<dbReference type="InterPro" id="IPR013217">
    <property type="entry name" value="Methyltransf_12"/>
</dbReference>
<keyword evidence="2" id="KW-0489">Methyltransferase</keyword>
<feature type="domain" description="Methyltransferase type 12" evidence="1">
    <location>
        <begin position="29"/>
        <end position="124"/>
    </location>
</feature>
<dbReference type="InterPro" id="IPR029063">
    <property type="entry name" value="SAM-dependent_MTases_sf"/>
</dbReference>
<gene>
    <name evidence="2" type="ORF">GCM10007320_43650</name>
</gene>
<keyword evidence="3" id="KW-1185">Reference proteome</keyword>
<protein>
    <submittedName>
        <fullName evidence="2">Methyltransferase</fullName>
    </submittedName>
</protein>
<dbReference type="SUPFAM" id="SSF53335">
    <property type="entry name" value="S-adenosyl-L-methionine-dependent methyltransferases"/>
    <property type="match status" value="1"/>
</dbReference>
<dbReference type="CDD" id="cd02440">
    <property type="entry name" value="AdoMet_MTases"/>
    <property type="match status" value="1"/>
</dbReference>
<comment type="caution">
    <text evidence="2">The sequence shown here is derived from an EMBL/GenBank/DDBJ whole genome shotgun (WGS) entry which is preliminary data.</text>
</comment>
<dbReference type="GO" id="GO:0008168">
    <property type="term" value="F:methyltransferase activity"/>
    <property type="evidence" value="ECO:0007669"/>
    <property type="project" value="UniProtKB-KW"/>
</dbReference>
<evidence type="ECO:0000259" key="1">
    <source>
        <dbReference type="Pfam" id="PF08242"/>
    </source>
</evidence>
<sequence length="207" mass="22582">MLKVPGLYDVHRMATLLLAERAPDRAEMLVVGAGGGLELVAMAQARPGWKFFGVDPSAPMLDLARQATVAVSGRVHLVVGTVDQAPKRLFDGATCLLVLHFLDRGERLRTLERILCRLKPGARLVVAHHAPPGERREGWMARSVVFGDRAANDVERAEATGKFMSARMPLMTPNEEEGLLRLAGFVDVELFYAALSFRGWIATAPGN</sequence>
<evidence type="ECO:0000313" key="3">
    <source>
        <dbReference type="Proteomes" id="UP000626210"/>
    </source>
</evidence>
<evidence type="ECO:0000313" key="2">
    <source>
        <dbReference type="EMBL" id="GHC93009.1"/>
    </source>
</evidence>
<reference evidence="3" key="1">
    <citation type="journal article" date="2019" name="Int. J. Syst. Evol. Microbiol.">
        <title>The Global Catalogue of Microorganisms (GCM) 10K type strain sequencing project: providing services to taxonomists for standard genome sequencing and annotation.</title>
        <authorList>
            <consortium name="The Broad Institute Genomics Platform"/>
            <consortium name="The Broad Institute Genome Sequencing Center for Infectious Disease"/>
            <person name="Wu L."/>
            <person name="Ma J."/>
        </authorList>
    </citation>
    <scope>NUCLEOTIDE SEQUENCE [LARGE SCALE GENOMIC DNA]</scope>
    <source>
        <strain evidence="3">KCTC 23314</strain>
    </source>
</reference>
<dbReference type="EMBL" id="BMYK01000016">
    <property type="protein sequence ID" value="GHC93009.1"/>
    <property type="molecule type" value="Genomic_DNA"/>
</dbReference>
<accession>A0ABQ3G6A5</accession>
<organism evidence="2 3">
    <name type="scientific">Pseudorhodoferax aquiterrae</name>
    <dbReference type="NCBI Taxonomy" id="747304"/>
    <lineage>
        <taxon>Bacteria</taxon>
        <taxon>Pseudomonadati</taxon>
        <taxon>Pseudomonadota</taxon>
        <taxon>Betaproteobacteria</taxon>
        <taxon>Burkholderiales</taxon>
        <taxon>Comamonadaceae</taxon>
    </lineage>
</organism>
<name>A0ABQ3G6A5_9BURK</name>